<dbReference type="GO" id="GO:0000793">
    <property type="term" value="C:condensed chromosome"/>
    <property type="evidence" value="ECO:0007669"/>
    <property type="project" value="TreeGrafter"/>
</dbReference>
<accession>A0A1I8B6F5</accession>
<evidence type="ECO:0000256" key="1">
    <source>
        <dbReference type="ARBA" id="ARBA00004123"/>
    </source>
</evidence>
<evidence type="ECO:0000313" key="8">
    <source>
        <dbReference type="Proteomes" id="UP000095281"/>
    </source>
</evidence>
<dbReference type="GO" id="GO:0003677">
    <property type="term" value="F:DNA binding"/>
    <property type="evidence" value="ECO:0007669"/>
    <property type="project" value="UniProtKB-KW"/>
</dbReference>
<dbReference type="WBParaSite" id="MhA1_Contig1472.frz3.gene4">
    <property type="protein sequence ID" value="MhA1_Contig1472.frz3.gene4"/>
    <property type="gene ID" value="MhA1_Contig1472.frz3.gene4"/>
</dbReference>
<keyword evidence="4" id="KW-0539">Nucleus</keyword>
<evidence type="ECO:0000256" key="3">
    <source>
        <dbReference type="ARBA" id="ARBA00023125"/>
    </source>
</evidence>
<evidence type="ECO:0000256" key="4">
    <source>
        <dbReference type="ARBA" id="ARBA00023242"/>
    </source>
</evidence>
<evidence type="ECO:0000256" key="6">
    <source>
        <dbReference type="ARBA" id="ARBA00064955"/>
    </source>
</evidence>
<dbReference type="FunFam" id="1.10.150.40:FF:000005">
    <property type="entry name" value="Barrier-to-autointegration factor 1"/>
    <property type="match status" value="1"/>
</dbReference>
<keyword evidence="8" id="KW-1185">Reference proteome</keyword>
<name>A0A1I8B6F5_MELHA</name>
<evidence type="ECO:0000256" key="2">
    <source>
        <dbReference type="ARBA" id="ARBA00022553"/>
    </source>
</evidence>
<evidence type="ECO:0000256" key="7">
    <source>
        <dbReference type="ARBA" id="ARBA00069025"/>
    </source>
</evidence>
<reference evidence="9" key="1">
    <citation type="submission" date="2016-11" db="UniProtKB">
        <authorList>
            <consortium name="WormBaseParasite"/>
        </authorList>
    </citation>
    <scope>IDENTIFICATION</scope>
</reference>
<dbReference type="AlphaFoldDB" id="A0A1I8B6F5"/>
<proteinExistence type="inferred from homology"/>
<keyword evidence="2" id="KW-0597">Phosphoprotein</keyword>
<evidence type="ECO:0000313" key="9">
    <source>
        <dbReference type="WBParaSite" id="MhA1_Contig1472.frz3.gene4"/>
    </source>
</evidence>
<dbReference type="GO" id="GO:0005634">
    <property type="term" value="C:nucleus"/>
    <property type="evidence" value="ECO:0007669"/>
    <property type="project" value="UniProtKB-SubCell"/>
</dbReference>
<comment type="subcellular location">
    <subcellularLocation>
        <location evidence="1">Nucleus</location>
    </subcellularLocation>
</comment>
<protein>
    <recommendedName>
        <fullName evidence="7">Barrier-to-autointegration factor 1</fullName>
    </recommendedName>
</protein>
<dbReference type="PANTHER" id="PTHR47507">
    <property type="entry name" value="BARRIER TO AUTOINTEGRATION FACTOR 2"/>
    <property type="match status" value="1"/>
</dbReference>
<organism evidence="8 9">
    <name type="scientific">Meloidogyne hapla</name>
    <name type="common">Root-knot nematode worm</name>
    <dbReference type="NCBI Taxonomy" id="6305"/>
    <lineage>
        <taxon>Eukaryota</taxon>
        <taxon>Metazoa</taxon>
        <taxon>Ecdysozoa</taxon>
        <taxon>Nematoda</taxon>
        <taxon>Chromadorea</taxon>
        <taxon>Rhabditida</taxon>
        <taxon>Tylenchina</taxon>
        <taxon>Tylenchomorpha</taxon>
        <taxon>Tylenchoidea</taxon>
        <taxon>Meloidogynidae</taxon>
        <taxon>Meloidogyninae</taxon>
        <taxon>Meloidogyne</taxon>
    </lineage>
</organism>
<dbReference type="OMA" id="TEWCDAF"/>
<dbReference type="Proteomes" id="UP000095281">
    <property type="component" value="Unplaced"/>
</dbReference>
<dbReference type="Pfam" id="PF02961">
    <property type="entry name" value="SAM_BAF"/>
    <property type="match status" value="1"/>
</dbReference>
<evidence type="ECO:0000256" key="5">
    <source>
        <dbReference type="ARBA" id="ARBA00038496"/>
    </source>
</evidence>
<dbReference type="Gene3D" id="1.10.150.40">
    <property type="entry name" value="Barrier-to-autointegration factor, BAF"/>
    <property type="match status" value="1"/>
</dbReference>
<dbReference type="GO" id="GO:0051276">
    <property type="term" value="P:chromosome organization"/>
    <property type="evidence" value="ECO:0007669"/>
    <property type="project" value="TreeGrafter"/>
</dbReference>
<keyword evidence="3" id="KW-0238">DNA-binding</keyword>
<comment type="subunit">
    <text evidence="6">Interacts with emr-1 and lem-2. Interacts with lem-4l, leading to decreased phosphorylation by VRK1 and promoting dephosphorylation by protein phosphatase 2A (PP2A).</text>
</comment>
<sequence>MSTSVKHRDFVAEPMGDKEVTTVAGIGPVYGKKLEEKGFDKAYILFGQFLLLRKDKDLFVEWLKEEVGASQHHATACFNCLDEWAGQHI</sequence>
<dbReference type="SUPFAM" id="SSF47798">
    <property type="entry name" value="Barrier-to-autointegration factor, BAF"/>
    <property type="match status" value="1"/>
</dbReference>
<dbReference type="SMART" id="SM01023">
    <property type="entry name" value="BAF"/>
    <property type="match status" value="1"/>
</dbReference>
<dbReference type="InterPro" id="IPR051387">
    <property type="entry name" value="BAF"/>
</dbReference>
<dbReference type="PANTHER" id="PTHR47507:SF6">
    <property type="entry name" value="BARRIER-TO-AUTOINTEGRATION FACTOR"/>
    <property type="match status" value="1"/>
</dbReference>
<comment type="similarity">
    <text evidence="5">Belongs to the BAF family.</text>
</comment>
<dbReference type="InterPro" id="IPR004122">
    <property type="entry name" value="BAF_prot"/>
</dbReference>
<dbReference type="InterPro" id="IPR036617">
    <property type="entry name" value="BAF_sf"/>
</dbReference>